<evidence type="ECO:0000313" key="4">
    <source>
        <dbReference type="EMBL" id="TLS52008.1"/>
    </source>
</evidence>
<feature type="domain" description="Copper amine oxidase-like N-terminal" evidence="3">
    <location>
        <begin position="149"/>
        <end position="191"/>
    </location>
</feature>
<dbReference type="Proteomes" id="UP000309676">
    <property type="component" value="Unassembled WGS sequence"/>
</dbReference>
<dbReference type="AlphaFoldDB" id="A0A5R9GF71"/>
<dbReference type="EMBL" id="VCIW01000006">
    <property type="protein sequence ID" value="TLS52008.1"/>
    <property type="molecule type" value="Genomic_DNA"/>
</dbReference>
<feature type="chain" id="PRO_5038538626" description="Copper amine oxidase-like N-terminal domain-containing protein" evidence="2">
    <location>
        <begin position="24"/>
        <end position="337"/>
    </location>
</feature>
<gene>
    <name evidence="4" type="ORF">FE782_11550</name>
</gene>
<keyword evidence="5" id="KW-1185">Reference proteome</keyword>
<protein>
    <recommendedName>
        <fullName evidence="3">Copper amine oxidase-like N-terminal domain-containing protein</fullName>
    </recommendedName>
</protein>
<feature type="region of interest" description="Disordered" evidence="1">
    <location>
        <begin position="191"/>
        <end position="231"/>
    </location>
</feature>
<feature type="domain" description="Copper amine oxidase-like N-terminal" evidence="3">
    <location>
        <begin position="59"/>
        <end position="105"/>
    </location>
</feature>
<evidence type="ECO:0000259" key="3">
    <source>
        <dbReference type="Pfam" id="PF07833"/>
    </source>
</evidence>
<proteinExistence type="predicted"/>
<name>A0A5R9GF71_9BACL</name>
<sequence length="337" mass="35952">MKNHLKRGVLVLASAIVMGSAFAVAQANDAAEGQLSISIAKAPISFTFNGQALAPAKGEEGFIHEGTTYVPLRFMSNAVEKSVAWDGNTMTVYVTEPSKNEKEAIRKSNAAYAVESSTAPTQESVVTQSIGVFSKPITYVFDGVKKTPAADKSGFIYNNKVYVPLRFFSDSVGQTVQFDPKTYAIKVTVKAQASKTPDTTNQPETSDKKPAIAPTQPTPTPVVGGGGGGGGGTGVVKPSYDSIISEAESKIIALQAGCMAKLTTIKDQYEAATEQSEKDRLRAQGEAEFTACDSSFYSLMDNLRKSLQDNQYDTAAVDTYIVLYEALVADKKAEYGI</sequence>
<dbReference type="Gene3D" id="3.30.457.10">
    <property type="entry name" value="Copper amine oxidase-like, N-terminal domain"/>
    <property type="match status" value="1"/>
</dbReference>
<accession>A0A5R9GF71</accession>
<evidence type="ECO:0000256" key="1">
    <source>
        <dbReference type="SAM" id="MobiDB-lite"/>
    </source>
</evidence>
<evidence type="ECO:0000313" key="5">
    <source>
        <dbReference type="Proteomes" id="UP000309676"/>
    </source>
</evidence>
<feature type="compositionally biased region" description="Polar residues" evidence="1">
    <location>
        <begin position="191"/>
        <end position="204"/>
    </location>
</feature>
<evidence type="ECO:0000256" key="2">
    <source>
        <dbReference type="SAM" id="SignalP"/>
    </source>
</evidence>
<feature type="signal peptide" evidence="2">
    <location>
        <begin position="1"/>
        <end position="23"/>
    </location>
</feature>
<organism evidence="4 5">
    <name type="scientific">Paenibacillus antri</name>
    <dbReference type="NCBI Taxonomy" id="2582848"/>
    <lineage>
        <taxon>Bacteria</taxon>
        <taxon>Bacillati</taxon>
        <taxon>Bacillota</taxon>
        <taxon>Bacilli</taxon>
        <taxon>Bacillales</taxon>
        <taxon>Paenibacillaceae</taxon>
        <taxon>Paenibacillus</taxon>
    </lineage>
</organism>
<dbReference type="Pfam" id="PF07833">
    <property type="entry name" value="Cu_amine_oxidN1"/>
    <property type="match status" value="2"/>
</dbReference>
<comment type="caution">
    <text evidence="4">The sequence shown here is derived from an EMBL/GenBank/DDBJ whole genome shotgun (WGS) entry which is preliminary data.</text>
</comment>
<keyword evidence="2" id="KW-0732">Signal</keyword>
<reference evidence="4 5" key="1">
    <citation type="submission" date="2019-05" db="EMBL/GenBank/DDBJ databases">
        <authorList>
            <person name="Narsing Rao M.P."/>
            <person name="Li W.J."/>
        </authorList>
    </citation>
    <scope>NUCLEOTIDE SEQUENCE [LARGE SCALE GENOMIC DNA]</scope>
    <source>
        <strain evidence="4 5">SYSU_K30003</strain>
    </source>
</reference>
<dbReference type="OrthoDB" id="574706at2"/>
<dbReference type="InterPro" id="IPR012854">
    <property type="entry name" value="Cu_amine_oxidase-like_N"/>
</dbReference>
<dbReference type="RefSeq" id="WP_138194252.1">
    <property type="nucleotide sequence ID" value="NZ_VCIW01000006.1"/>
</dbReference>
<dbReference type="InterPro" id="IPR036582">
    <property type="entry name" value="Mao_N_sf"/>
</dbReference>